<dbReference type="GO" id="GO:0006355">
    <property type="term" value="P:regulation of DNA-templated transcription"/>
    <property type="evidence" value="ECO:0007669"/>
    <property type="project" value="InterPro"/>
</dbReference>
<evidence type="ECO:0000256" key="4">
    <source>
        <dbReference type="ARBA" id="ARBA00022813"/>
    </source>
</evidence>
<dbReference type="InterPro" id="IPR036286">
    <property type="entry name" value="LexA/Signal_pep-like_sf"/>
</dbReference>
<evidence type="ECO:0000256" key="1">
    <source>
        <dbReference type="ARBA" id="ARBA00007484"/>
    </source>
</evidence>
<dbReference type="PRINTS" id="PR00726">
    <property type="entry name" value="LEXASERPTASE"/>
</dbReference>
<keyword evidence="4 7" id="KW-0068">Autocatalytic cleavage</keyword>
<evidence type="ECO:0000256" key="3">
    <source>
        <dbReference type="ARBA" id="ARBA00022801"/>
    </source>
</evidence>
<feature type="domain" description="Peptidase S24/S26A/S26B/S26C" evidence="8">
    <location>
        <begin position="24"/>
        <end position="140"/>
    </location>
</feature>
<keyword evidence="3 7" id="KW-0378">Hydrolase</keyword>
<evidence type="ECO:0000256" key="2">
    <source>
        <dbReference type="ARBA" id="ARBA00022763"/>
    </source>
</evidence>
<dbReference type="InterPro" id="IPR006197">
    <property type="entry name" value="Peptidase_S24_LexA"/>
</dbReference>
<keyword evidence="6" id="KW-0742">SOS response</keyword>
<dbReference type="RefSeq" id="WP_179981405.1">
    <property type="nucleotide sequence ID" value="NZ_LT608333.1"/>
</dbReference>
<dbReference type="CDD" id="cd06529">
    <property type="entry name" value="S24_LexA-like"/>
    <property type="match status" value="1"/>
</dbReference>
<reference evidence="9" key="1">
    <citation type="submission" date="2016-08" db="EMBL/GenBank/DDBJ databases">
        <authorList>
            <person name="Seilhamer J.J."/>
        </authorList>
    </citation>
    <scope>NUCLEOTIDE SEQUENCE</scope>
    <source>
        <strain evidence="9">86-1</strain>
    </source>
</reference>
<dbReference type="GO" id="GO:0006281">
    <property type="term" value="P:DNA repair"/>
    <property type="evidence" value="ECO:0007669"/>
    <property type="project" value="UniProtKB-KW"/>
</dbReference>
<proteinExistence type="inferred from homology"/>
<evidence type="ECO:0000256" key="5">
    <source>
        <dbReference type="ARBA" id="ARBA00023204"/>
    </source>
</evidence>
<dbReference type="EC" id="3.4.21.-" evidence="9"/>
<dbReference type="Gene3D" id="2.10.109.10">
    <property type="entry name" value="Umud Fragment, subunit A"/>
    <property type="match status" value="1"/>
</dbReference>
<dbReference type="EMBL" id="FMJC01000002">
    <property type="protein sequence ID" value="SCM74952.1"/>
    <property type="molecule type" value="Genomic_DNA"/>
</dbReference>
<keyword evidence="2" id="KW-0227">DNA damage</keyword>
<dbReference type="AlphaFoldDB" id="A0A212LBM1"/>
<dbReference type="InterPro" id="IPR015927">
    <property type="entry name" value="Peptidase_S24_S26A/B/C"/>
</dbReference>
<dbReference type="InterPro" id="IPR050077">
    <property type="entry name" value="LexA_repressor"/>
</dbReference>
<dbReference type="PANTHER" id="PTHR33516">
    <property type="entry name" value="LEXA REPRESSOR"/>
    <property type="match status" value="1"/>
</dbReference>
<dbReference type="GO" id="GO:0016787">
    <property type="term" value="F:hydrolase activity"/>
    <property type="evidence" value="ECO:0007669"/>
    <property type="project" value="UniProtKB-KW"/>
</dbReference>
<dbReference type="Pfam" id="PF00717">
    <property type="entry name" value="Peptidase_S24"/>
    <property type="match status" value="1"/>
</dbReference>
<protein>
    <submittedName>
        <fullName evidence="9">DNA polymerase V, subunit D</fullName>
        <ecNumber evidence="9">3.4.21.-</ecNumber>
    </submittedName>
</protein>
<dbReference type="NCBIfam" id="NF007621">
    <property type="entry name" value="PRK10276.1"/>
    <property type="match status" value="1"/>
</dbReference>
<keyword evidence="5" id="KW-0234">DNA repair</keyword>
<evidence type="ECO:0000259" key="8">
    <source>
        <dbReference type="Pfam" id="PF00717"/>
    </source>
</evidence>
<evidence type="ECO:0000313" key="9">
    <source>
        <dbReference type="EMBL" id="SCM74952.1"/>
    </source>
</evidence>
<organism evidence="9">
    <name type="scientific">uncultured Desulfovibrio sp</name>
    <dbReference type="NCBI Taxonomy" id="167968"/>
    <lineage>
        <taxon>Bacteria</taxon>
        <taxon>Pseudomonadati</taxon>
        <taxon>Thermodesulfobacteriota</taxon>
        <taxon>Desulfovibrionia</taxon>
        <taxon>Desulfovibrionales</taxon>
        <taxon>Desulfovibrionaceae</taxon>
        <taxon>Desulfovibrio</taxon>
        <taxon>environmental samples</taxon>
    </lineage>
</organism>
<accession>A0A212LBM1</accession>
<comment type="similarity">
    <text evidence="1 7">Belongs to the peptidase S24 family.</text>
</comment>
<dbReference type="GO" id="GO:0003677">
    <property type="term" value="F:DNA binding"/>
    <property type="evidence" value="ECO:0007669"/>
    <property type="project" value="InterPro"/>
</dbReference>
<sequence length="147" mass="16568">MKISPAHLEILGVADSPTEREGLPLYLSPVEAGFPSPADDFLDRRLDLHRFLVRNESATFFLRAHGESMINAGIHDGDLLVVDRSESAGHNRIVIAAVDGELTVKRLIRRRNRVLLAPENPDYPEIDITEHEYVHIWGVVTYVVHKL</sequence>
<evidence type="ECO:0000256" key="7">
    <source>
        <dbReference type="RuleBase" id="RU003991"/>
    </source>
</evidence>
<dbReference type="InterPro" id="IPR039418">
    <property type="entry name" value="LexA-like"/>
</dbReference>
<dbReference type="GO" id="GO:0009432">
    <property type="term" value="P:SOS response"/>
    <property type="evidence" value="ECO:0007669"/>
    <property type="project" value="UniProtKB-KW"/>
</dbReference>
<name>A0A212LBM1_9BACT</name>
<dbReference type="PANTHER" id="PTHR33516:SF2">
    <property type="entry name" value="LEXA REPRESSOR-RELATED"/>
    <property type="match status" value="1"/>
</dbReference>
<evidence type="ECO:0000256" key="6">
    <source>
        <dbReference type="ARBA" id="ARBA00023236"/>
    </source>
</evidence>
<dbReference type="SUPFAM" id="SSF51306">
    <property type="entry name" value="LexA/Signal peptidase"/>
    <property type="match status" value="1"/>
</dbReference>
<gene>
    <name evidence="9" type="primary">umuD</name>
    <name evidence="9" type="ORF">KL86DES1_22256</name>
</gene>